<evidence type="ECO:0000256" key="9">
    <source>
        <dbReference type="ARBA" id="ARBA00022741"/>
    </source>
</evidence>
<evidence type="ECO:0000256" key="4">
    <source>
        <dbReference type="ARBA" id="ARBA00008663"/>
    </source>
</evidence>
<keyword evidence="13" id="KW-0630">Potassium</keyword>
<evidence type="ECO:0000256" key="6">
    <source>
        <dbReference type="ARBA" id="ARBA00018587"/>
    </source>
</evidence>
<evidence type="ECO:0000256" key="2">
    <source>
        <dbReference type="ARBA" id="ARBA00001958"/>
    </source>
</evidence>
<name>A0A1S8TPY3_9CLOT</name>
<evidence type="ECO:0000256" key="5">
    <source>
        <dbReference type="ARBA" id="ARBA00012142"/>
    </source>
</evidence>
<dbReference type="GO" id="GO:0030955">
    <property type="term" value="F:potassium ion binding"/>
    <property type="evidence" value="ECO:0007669"/>
    <property type="project" value="UniProtKB-UniRule"/>
</dbReference>
<dbReference type="GO" id="GO:0000287">
    <property type="term" value="F:magnesium ion binding"/>
    <property type="evidence" value="ECO:0007669"/>
    <property type="project" value="UniProtKB-UniRule"/>
</dbReference>
<dbReference type="OrthoDB" id="9812123at2"/>
<evidence type="ECO:0000256" key="12">
    <source>
        <dbReference type="ARBA" id="ARBA00022842"/>
    </source>
</evidence>
<dbReference type="GO" id="GO:0004743">
    <property type="term" value="F:pyruvate kinase activity"/>
    <property type="evidence" value="ECO:0007669"/>
    <property type="project" value="UniProtKB-UniRule"/>
</dbReference>
<evidence type="ECO:0000259" key="19">
    <source>
        <dbReference type="Pfam" id="PF02887"/>
    </source>
</evidence>
<keyword evidence="21" id="KW-1185">Reference proteome</keyword>
<evidence type="ECO:0000256" key="1">
    <source>
        <dbReference type="ARBA" id="ARBA00001946"/>
    </source>
</evidence>
<organism evidence="20 21">
    <name type="scientific">Clostridium puniceum</name>
    <dbReference type="NCBI Taxonomy" id="29367"/>
    <lineage>
        <taxon>Bacteria</taxon>
        <taxon>Bacillati</taxon>
        <taxon>Bacillota</taxon>
        <taxon>Clostridia</taxon>
        <taxon>Eubacteriales</taxon>
        <taxon>Clostridiaceae</taxon>
        <taxon>Clostridium</taxon>
    </lineage>
</organism>
<dbReference type="Proteomes" id="UP000190890">
    <property type="component" value="Unassembled WGS sequence"/>
</dbReference>
<evidence type="ECO:0000256" key="7">
    <source>
        <dbReference type="ARBA" id="ARBA00022679"/>
    </source>
</evidence>
<dbReference type="UniPathway" id="UPA00109">
    <property type="reaction ID" value="UER00188"/>
</dbReference>
<dbReference type="GO" id="GO:0005524">
    <property type="term" value="F:ATP binding"/>
    <property type="evidence" value="ECO:0007669"/>
    <property type="project" value="UniProtKB-KW"/>
</dbReference>
<sequence length="473" mass="50455">MRKTKMICTIGPASEDMEILEKVMLSGMNASRHNFSHGDHEEHGGRIAKVKELSKKLNREIAIILDTKGPEIRTGKFEPKKVELTKGTEFTVYAGDMSVVGDTTKCAVTYEGLAKDVKPGNTILIDDGLVGLTVKSIEGNAIKCEVQNTGFVGTHKGVNVPGVSIKLPALTEKDKADLIFGCQVGVTMIAASFIRKASDVKTIREILDANGGERILICSKIENQEGVDNIDSILEVSDLLMVARGDLGVEIPIEQVPAVQKMMIQKCNAAGKPVITATQMLDSMMRNPRPTRAEVSDVANAILDGTDAIMLSGESANGDYPVEAVATMARIAEEAEKQLTYTVAVSTAKSHTPAISGVISRAACNAANELQAEAIISSTQTGATAKRISQCRPECPIIAVTSDSVVAKQLAFSWGVYPIVADKMVSTDEMLEKSVETAKMYEYVKSGDTVVLAAGVPVNEIGATNLLKVSVVK</sequence>
<dbReference type="InterPro" id="IPR001697">
    <property type="entry name" value="Pyr_Knase"/>
</dbReference>
<evidence type="ECO:0000256" key="11">
    <source>
        <dbReference type="ARBA" id="ARBA00022840"/>
    </source>
</evidence>
<keyword evidence="15 20" id="KW-0670">Pyruvate</keyword>
<dbReference type="AlphaFoldDB" id="A0A1S8TPY3"/>
<dbReference type="InterPro" id="IPR036918">
    <property type="entry name" value="Pyrv_Knase_C_sf"/>
</dbReference>
<dbReference type="Gene3D" id="3.20.20.60">
    <property type="entry name" value="Phosphoenolpyruvate-binding domains"/>
    <property type="match status" value="1"/>
</dbReference>
<comment type="similarity">
    <text evidence="4 17">Belongs to the pyruvate kinase family.</text>
</comment>
<dbReference type="NCBIfam" id="TIGR01064">
    <property type="entry name" value="pyruv_kin"/>
    <property type="match status" value="1"/>
</dbReference>
<dbReference type="FunFam" id="2.40.33.10:FF:000001">
    <property type="entry name" value="Pyruvate kinase"/>
    <property type="match status" value="1"/>
</dbReference>
<keyword evidence="9" id="KW-0547">Nucleotide-binding</keyword>
<proteinExistence type="inferred from homology"/>
<dbReference type="STRING" id="29367.CLPUN_14940"/>
<dbReference type="RefSeq" id="WP_077846679.1">
    <property type="nucleotide sequence ID" value="NZ_LZZM01000098.1"/>
</dbReference>
<dbReference type="InterPro" id="IPR015806">
    <property type="entry name" value="Pyrv_Knase_insert_dom_sf"/>
</dbReference>
<evidence type="ECO:0000256" key="17">
    <source>
        <dbReference type="RuleBase" id="RU000504"/>
    </source>
</evidence>
<dbReference type="InterPro" id="IPR015813">
    <property type="entry name" value="Pyrv/PenolPyrv_kinase-like_dom"/>
</dbReference>
<comment type="catalytic activity">
    <reaction evidence="17">
        <text>pyruvate + ATP = phosphoenolpyruvate + ADP + H(+)</text>
        <dbReference type="Rhea" id="RHEA:18157"/>
        <dbReference type="ChEBI" id="CHEBI:15361"/>
        <dbReference type="ChEBI" id="CHEBI:15378"/>
        <dbReference type="ChEBI" id="CHEBI:30616"/>
        <dbReference type="ChEBI" id="CHEBI:58702"/>
        <dbReference type="ChEBI" id="CHEBI:456216"/>
        <dbReference type="EC" id="2.7.1.40"/>
    </reaction>
</comment>
<evidence type="ECO:0000256" key="14">
    <source>
        <dbReference type="ARBA" id="ARBA00023152"/>
    </source>
</evidence>
<dbReference type="InterPro" id="IPR015793">
    <property type="entry name" value="Pyrv_Knase_brl"/>
</dbReference>
<evidence type="ECO:0000256" key="16">
    <source>
        <dbReference type="NCBIfam" id="TIGR01064"/>
    </source>
</evidence>
<dbReference type="NCBIfam" id="NF004978">
    <property type="entry name" value="PRK06354.1"/>
    <property type="match status" value="1"/>
</dbReference>
<comment type="cofactor">
    <cofactor evidence="2">
        <name>K(+)</name>
        <dbReference type="ChEBI" id="CHEBI:29103"/>
    </cofactor>
</comment>
<dbReference type="Gene3D" id="2.40.33.10">
    <property type="entry name" value="PK beta-barrel domain-like"/>
    <property type="match status" value="1"/>
</dbReference>
<keyword evidence="12 17" id="KW-0460">Magnesium</keyword>
<dbReference type="SUPFAM" id="SSF51621">
    <property type="entry name" value="Phosphoenolpyruvate/pyruvate domain"/>
    <property type="match status" value="1"/>
</dbReference>
<gene>
    <name evidence="20" type="primary">pyk_1</name>
    <name evidence="20" type="ORF">CLPUN_14940</name>
</gene>
<protein>
    <recommendedName>
        <fullName evidence="6 16">Pyruvate kinase</fullName>
        <ecNumber evidence="5 16">2.7.1.40</ecNumber>
    </recommendedName>
</protein>
<feature type="domain" description="Pyruvate kinase barrel" evidence="18">
    <location>
        <begin position="1"/>
        <end position="325"/>
    </location>
</feature>
<evidence type="ECO:0000256" key="3">
    <source>
        <dbReference type="ARBA" id="ARBA00004997"/>
    </source>
</evidence>
<evidence type="ECO:0000256" key="10">
    <source>
        <dbReference type="ARBA" id="ARBA00022777"/>
    </source>
</evidence>
<evidence type="ECO:0000256" key="13">
    <source>
        <dbReference type="ARBA" id="ARBA00022958"/>
    </source>
</evidence>
<dbReference type="EC" id="2.7.1.40" evidence="5 16"/>
<keyword evidence="11" id="KW-0067">ATP-binding</keyword>
<dbReference type="GO" id="GO:0016301">
    <property type="term" value="F:kinase activity"/>
    <property type="evidence" value="ECO:0007669"/>
    <property type="project" value="UniProtKB-KW"/>
</dbReference>
<dbReference type="PRINTS" id="PR01050">
    <property type="entry name" value="PYRUVTKNASE"/>
</dbReference>
<reference evidence="20 21" key="1">
    <citation type="submission" date="2016-05" db="EMBL/GenBank/DDBJ databases">
        <title>Microbial solvent formation.</title>
        <authorList>
            <person name="Poehlein A."/>
            <person name="Montoya Solano J.D."/>
            <person name="Flitsch S."/>
            <person name="Krabben P."/>
            <person name="Duerre P."/>
            <person name="Daniel R."/>
        </authorList>
    </citation>
    <scope>NUCLEOTIDE SEQUENCE [LARGE SCALE GENOMIC DNA]</scope>
    <source>
        <strain evidence="20 21">DSM 2619</strain>
    </source>
</reference>
<comment type="pathway">
    <text evidence="3 17">Carbohydrate degradation; glycolysis; pyruvate from D-glyceraldehyde 3-phosphate: step 5/5.</text>
</comment>
<dbReference type="InterPro" id="IPR011037">
    <property type="entry name" value="Pyrv_Knase-like_insert_dom_sf"/>
</dbReference>
<dbReference type="PANTHER" id="PTHR11817">
    <property type="entry name" value="PYRUVATE KINASE"/>
    <property type="match status" value="1"/>
</dbReference>
<dbReference type="InterPro" id="IPR015795">
    <property type="entry name" value="Pyrv_Knase_C"/>
</dbReference>
<evidence type="ECO:0000256" key="8">
    <source>
        <dbReference type="ARBA" id="ARBA00022723"/>
    </source>
</evidence>
<keyword evidence="10 17" id="KW-0418">Kinase</keyword>
<accession>A0A1S8TPY3</accession>
<evidence type="ECO:0000313" key="20">
    <source>
        <dbReference type="EMBL" id="OOM79813.1"/>
    </source>
</evidence>
<keyword evidence="8" id="KW-0479">Metal-binding</keyword>
<keyword evidence="7 17" id="KW-0808">Transferase</keyword>
<feature type="domain" description="Pyruvate kinase C-terminal" evidence="19">
    <location>
        <begin position="359"/>
        <end position="469"/>
    </location>
</feature>
<dbReference type="SUPFAM" id="SSF50800">
    <property type="entry name" value="PK beta-barrel domain-like"/>
    <property type="match status" value="1"/>
</dbReference>
<dbReference type="FunFam" id="3.20.20.60:FF:000001">
    <property type="entry name" value="Pyruvate kinase"/>
    <property type="match status" value="1"/>
</dbReference>
<dbReference type="Gene3D" id="3.40.1380.20">
    <property type="entry name" value="Pyruvate kinase, C-terminal domain"/>
    <property type="match status" value="1"/>
</dbReference>
<comment type="cofactor">
    <cofactor evidence="1">
        <name>Mg(2+)</name>
        <dbReference type="ChEBI" id="CHEBI:18420"/>
    </cofactor>
</comment>
<evidence type="ECO:0000259" key="18">
    <source>
        <dbReference type="Pfam" id="PF00224"/>
    </source>
</evidence>
<dbReference type="GO" id="GO:0006950">
    <property type="term" value="P:response to stress"/>
    <property type="evidence" value="ECO:0007669"/>
    <property type="project" value="UniProtKB-ARBA"/>
</dbReference>
<dbReference type="EMBL" id="LZZM01000098">
    <property type="protein sequence ID" value="OOM79813.1"/>
    <property type="molecule type" value="Genomic_DNA"/>
</dbReference>
<dbReference type="InterPro" id="IPR040442">
    <property type="entry name" value="Pyrv_kinase-like_dom_sf"/>
</dbReference>
<comment type="caution">
    <text evidence="20">The sequence shown here is derived from an EMBL/GenBank/DDBJ whole genome shotgun (WGS) entry which is preliminary data.</text>
</comment>
<dbReference type="Pfam" id="PF02887">
    <property type="entry name" value="PK_C"/>
    <property type="match status" value="1"/>
</dbReference>
<evidence type="ECO:0000256" key="15">
    <source>
        <dbReference type="ARBA" id="ARBA00023317"/>
    </source>
</evidence>
<keyword evidence="14 17" id="KW-0324">Glycolysis</keyword>
<evidence type="ECO:0000313" key="21">
    <source>
        <dbReference type="Proteomes" id="UP000190890"/>
    </source>
</evidence>
<dbReference type="SUPFAM" id="SSF52935">
    <property type="entry name" value="PK C-terminal domain-like"/>
    <property type="match status" value="1"/>
</dbReference>
<dbReference type="NCBIfam" id="NF004491">
    <property type="entry name" value="PRK05826.1"/>
    <property type="match status" value="1"/>
</dbReference>
<dbReference type="Pfam" id="PF00224">
    <property type="entry name" value="PK"/>
    <property type="match status" value="1"/>
</dbReference>